<name>A0AB33IQ41_9BACT</name>
<dbReference type="Gene3D" id="1.10.10.10">
    <property type="entry name" value="Winged helix-like DNA-binding domain superfamily/Winged helix DNA-binding domain"/>
    <property type="match status" value="1"/>
</dbReference>
<evidence type="ECO:0000259" key="5">
    <source>
        <dbReference type="Pfam" id="PF04542"/>
    </source>
</evidence>
<sequence length="189" mass="22326">MPRDERQLIADLKNDSQRALAEIYDHYAPRLYAFGMKYYKVPTNVEELVEDTFVWLWNNRHDIRSENSIKAIMFIRMRHYLINNYRAIVNSPEYESYVGYVERLGTADTDKLEYEDFLKQLHHAISQLPETQQQIIKMSKIEQMSNQEIASALNLKEQTVRNQLSSALKNLKKILGPLYIVCSILFYVN</sequence>
<dbReference type="GO" id="GO:0003677">
    <property type="term" value="F:DNA binding"/>
    <property type="evidence" value="ECO:0007669"/>
    <property type="project" value="InterPro"/>
</dbReference>
<dbReference type="InterPro" id="IPR013325">
    <property type="entry name" value="RNA_pol_sigma_r2"/>
</dbReference>
<dbReference type="PANTHER" id="PTHR43133">
    <property type="entry name" value="RNA POLYMERASE ECF-TYPE SIGMA FACTO"/>
    <property type="match status" value="1"/>
</dbReference>
<evidence type="ECO:0000256" key="4">
    <source>
        <dbReference type="ARBA" id="ARBA00023163"/>
    </source>
</evidence>
<feature type="domain" description="RNA polymerase sigma factor 70 region 4 type 2" evidence="6">
    <location>
        <begin position="119"/>
        <end position="171"/>
    </location>
</feature>
<dbReference type="InterPro" id="IPR013249">
    <property type="entry name" value="RNA_pol_sigma70_r4_t2"/>
</dbReference>
<dbReference type="AlphaFoldDB" id="A0AB33IQ41"/>
<protein>
    <submittedName>
        <fullName evidence="7">RNA polymerase sigma-70 factor</fullName>
    </submittedName>
</protein>
<dbReference type="SUPFAM" id="SSF88659">
    <property type="entry name" value="Sigma3 and sigma4 domains of RNA polymerase sigma factors"/>
    <property type="match status" value="1"/>
</dbReference>
<keyword evidence="2" id="KW-0805">Transcription regulation</keyword>
<evidence type="ECO:0000256" key="3">
    <source>
        <dbReference type="ARBA" id="ARBA00023082"/>
    </source>
</evidence>
<dbReference type="InterPro" id="IPR007627">
    <property type="entry name" value="RNA_pol_sigma70_r2"/>
</dbReference>
<evidence type="ECO:0000313" key="7">
    <source>
        <dbReference type="EMBL" id="BFO71698.1"/>
    </source>
</evidence>
<accession>A0AB33IQ41</accession>
<dbReference type="NCBIfam" id="TIGR02937">
    <property type="entry name" value="sigma70-ECF"/>
    <property type="match status" value="1"/>
</dbReference>
<keyword evidence="3" id="KW-0731">Sigma factor</keyword>
<dbReference type="PANTHER" id="PTHR43133:SF46">
    <property type="entry name" value="RNA POLYMERASE SIGMA-70 FACTOR ECF SUBFAMILY"/>
    <property type="match status" value="1"/>
</dbReference>
<dbReference type="EMBL" id="AP035785">
    <property type="protein sequence ID" value="BFO71698.1"/>
    <property type="molecule type" value="Genomic_DNA"/>
</dbReference>
<gene>
    <name evidence="7" type="ORF">GTC17253_16640</name>
</gene>
<dbReference type="Pfam" id="PF04542">
    <property type="entry name" value="Sigma70_r2"/>
    <property type="match status" value="1"/>
</dbReference>
<organism evidence="7">
    <name type="scientific">Prevotella sp. GTC17253</name>
    <dbReference type="NCBI Taxonomy" id="3236793"/>
    <lineage>
        <taxon>Bacteria</taxon>
        <taxon>Pseudomonadati</taxon>
        <taxon>Bacteroidota</taxon>
        <taxon>Bacteroidia</taxon>
        <taxon>Bacteroidales</taxon>
        <taxon>Prevotellaceae</taxon>
        <taxon>Prevotella</taxon>
    </lineage>
</organism>
<dbReference type="InterPro" id="IPR039425">
    <property type="entry name" value="RNA_pol_sigma-70-like"/>
</dbReference>
<evidence type="ECO:0000256" key="2">
    <source>
        <dbReference type="ARBA" id="ARBA00023015"/>
    </source>
</evidence>
<dbReference type="GO" id="GO:0006352">
    <property type="term" value="P:DNA-templated transcription initiation"/>
    <property type="evidence" value="ECO:0007669"/>
    <property type="project" value="InterPro"/>
</dbReference>
<dbReference type="Gene3D" id="1.10.1740.10">
    <property type="match status" value="1"/>
</dbReference>
<proteinExistence type="inferred from homology"/>
<dbReference type="InterPro" id="IPR013324">
    <property type="entry name" value="RNA_pol_sigma_r3/r4-like"/>
</dbReference>
<dbReference type="GO" id="GO:0016987">
    <property type="term" value="F:sigma factor activity"/>
    <property type="evidence" value="ECO:0007669"/>
    <property type="project" value="UniProtKB-KW"/>
</dbReference>
<dbReference type="InterPro" id="IPR036388">
    <property type="entry name" value="WH-like_DNA-bd_sf"/>
</dbReference>
<dbReference type="CDD" id="cd06171">
    <property type="entry name" value="Sigma70_r4"/>
    <property type="match status" value="1"/>
</dbReference>
<dbReference type="SUPFAM" id="SSF88946">
    <property type="entry name" value="Sigma2 domain of RNA polymerase sigma factors"/>
    <property type="match status" value="1"/>
</dbReference>
<evidence type="ECO:0000256" key="1">
    <source>
        <dbReference type="ARBA" id="ARBA00010641"/>
    </source>
</evidence>
<dbReference type="InterPro" id="IPR014284">
    <property type="entry name" value="RNA_pol_sigma-70_dom"/>
</dbReference>
<dbReference type="Pfam" id="PF08281">
    <property type="entry name" value="Sigma70_r4_2"/>
    <property type="match status" value="1"/>
</dbReference>
<comment type="similarity">
    <text evidence="1">Belongs to the sigma-70 factor family. ECF subfamily.</text>
</comment>
<feature type="domain" description="RNA polymerase sigma-70 region 2" evidence="5">
    <location>
        <begin position="23"/>
        <end position="86"/>
    </location>
</feature>
<evidence type="ECO:0000259" key="6">
    <source>
        <dbReference type="Pfam" id="PF08281"/>
    </source>
</evidence>
<reference evidence="7" key="1">
    <citation type="submission" date="2024-07" db="EMBL/GenBank/DDBJ databases">
        <title>Complete genome sequence of Prevotella sp. YM-2024 GTC17253.</title>
        <authorList>
            <person name="Hayashi M."/>
            <person name="Muto Y."/>
            <person name="Tanaka K."/>
            <person name="Niwa H."/>
        </authorList>
    </citation>
    <scope>NUCLEOTIDE SEQUENCE</scope>
    <source>
        <strain evidence="7">GTC17253</strain>
    </source>
</reference>
<keyword evidence="4" id="KW-0804">Transcription</keyword>